<evidence type="ECO:0000259" key="15">
    <source>
        <dbReference type="PROSITE" id="PS50103"/>
    </source>
</evidence>
<dbReference type="Proteomes" id="UP000677803">
    <property type="component" value="Unassembled WGS sequence"/>
</dbReference>
<dbReference type="GO" id="GO:0005737">
    <property type="term" value="C:cytoplasm"/>
    <property type="evidence" value="ECO:0007669"/>
    <property type="project" value="UniProtKB-SubCell"/>
</dbReference>
<evidence type="ECO:0000313" key="17">
    <source>
        <dbReference type="Proteomes" id="UP000677803"/>
    </source>
</evidence>
<dbReference type="GO" id="GO:0005525">
    <property type="term" value="F:GTP binding"/>
    <property type="evidence" value="ECO:0007669"/>
    <property type="project" value="InterPro"/>
</dbReference>
<feature type="zinc finger region" description="C3H1-type" evidence="14">
    <location>
        <begin position="13"/>
        <end position="41"/>
    </location>
</feature>
<dbReference type="PROSITE" id="PS50103">
    <property type="entry name" value="ZF_C3H1"/>
    <property type="match status" value="3"/>
</dbReference>
<dbReference type="PROSITE" id="PS51421">
    <property type="entry name" value="RAS"/>
    <property type="match status" value="1"/>
</dbReference>
<dbReference type="GO" id="GO:0005654">
    <property type="term" value="C:nucleoplasm"/>
    <property type="evidence" value="ECO:0007669"/>
    <property type="project" value="TreeGrafter"/>
</dbReference>
<dbReference type="GO" id="GO:0003723">
    <property type="term" value="F:RNA binding"/>
    <property type="evidence" value="ECO:0007669"/>
    <property type="project" value="UniProtKB-KW"/>
</dbReference>
<evidence type="ECO:0000256" key="2">
    <source>
        <dbReference type="ARBA" id="ARBA00004496"/>
    </source>
</evidence>
<dbReference type="SMART" id="SM00356">
    <property type="entry name" value="ZnF_C3H1"/>
    <property type="match status" value="3"/>
</dbReference>
<evidence type="ECO:0000256" key="9">
    <source>
        <dbReference type="ARBA" id="ARBA00022833"/>
    </source>
</evidence>
<name>A0A8S4B5F6_9TELE</name>
<evidence type="ECO:0000256" key="1">
    <source>
        <dbReference type="ARBA" id="ARBA00004123"/>
    </source>
</evidence>
<evidence type="ECO:0000256" key="12">
    <source>
        <dbReference type="ARBA" id="ARBA00023242"/>
    </source>
</evidence>
<comment type="subcellular location">
    <subcellularLocation>
        <location evidence="2">Cytoplasm</location>
    </subcellularLocation>
    <subcellularLocation>
        <location evidence="1">Nucleus</location>
    </subcellularLocation>
</comment>
<dbReference type="GO" id="GO:0043484">
    <property type="term" value="P:regulation of RNA splicing"/>
    <property type="evidence" value="ECO:0007669"/>
    <property type="project" value="TreeGrafter"/>
</dbReference>
<evidence type="ECO:0000256" key="8">
    <source>
        <dbReference type="ARBA" id="ARBA00022771"/>
    </source>
</evidence>
<proteinExistence type="inferred from homology"/>
<evidence type="ECO:0000256" key="6">
    <source>
        <dbReference type="ARBA" id="ARBA00022737"/>
    </source>
</evidence>
<dbReference type="InterPro" id="IPR027417">
    <property type="entry name" value="P-loop_NTPase"/>
</dbReference>
<keyword evidence="12" id="KW-0539">Nucleus</keyword>
<keyword evidence="8 14" id="KW-0863">Zinc-finger</keyword>
<dbReference type="InterPro" id="IPR000571">
    <property type="entry name" value="Znf_CCCH"/>
</dbReference>
<dbReference type="InterPro" id="IPR001806">
    <property type="entry name" value="Small_GTPase"/>
</dbReference>
<protein>
    <submittedName>
        <fullName evidence="16">(Atlantic silverside) hypothetical protein</fullName>
    </submittedName>
</protein>
<dbReference type="OrthoDB" id="6285980at2759"/>
<keyword evidence="11" id="KW-0508">mRNA splicing</keyword>
<keyword evidence="17" id="KW-1185">Reference proteome</keyword>
<dbReference type="PROSITE" id="PS51419">
    <property type="entry name" value="RAB"/>
    <property type="match status" value="1"/>
</dbReference>
<comment type="caution">
    <text evidence="16">The sequence shown here is derived from an EMBL/GenBank/DDBJ whole genome shotgun (WGS) entry which is preliminary data.</text>
</comment>
<dbReference type="Gene3D" id="3.30.1370.210">
    <property type="match status" value="2"/>
</dbReference>
<dbReference type="FunFam" id="3.30.1370.210:FF:000002">
    <property type="entry name" value="Muscleblind-like 1 isoform 2"/>
    <property type="match status" value="1"/>
</dbReference>
<keyword evidence="5 14" id="KW-0479">Metal-binding</keyword>
<dbReference type="PRINTS" id="PR00449">
    <property type="entry name" value="RASTRNSFRMNG"/>
</dbReference>
<gene>
    <name evidence="16" type="ORF">MMEN_LOCUS13387</name>
</gene>
<accession>A0A8S4B5F6</accession>
<dbReference type="InterPro" id="IPR005225">
    <property type="entry name" value="Small_GTP-bd"/>
</dbReference>
<feature type="domain" description="C3H1-type" evidence="15">
    <location>
        <begin position="13"/>
        <end position="41"/>
    </location>
</feature>
<dbReference type="InterPro" id="IPR054429">
    <property type="entry name" value="Znf-CCCH_Muscleblind-like"/>
</dbReference>
<reference evidence="16" key="1">
    <citation type="submission" date="2021-05" db="EMBL/GenBank/DDBJ databases">
        <authorList>
            <person name="Tigano A."/>
        </authorList>
    </citation>
    <scope>NUCLEOTIDE SEQUENCE</scope>
</reference>
<dbReference type="PANTHER" id="PTHR12675">
    <property type="entry name" value="MUSCLEBLIND-LIKE PROTEIN"/>
    <property type="match status" value="1"/>
</dbReference>
<dbReference type="EMBL" id="CAJRST010015557">
    <property type="protein sequence ID" value="CAG5932738.1"/>
    <property type="molecule type" value="Genomic_DNA"/>
</dbReference>
<dbReference type="AlphaFoldDB" id="A0A8S4B5F6"/>
<dbReference type="Pfam" id="PF00071">
    <property type="entry name" value="Ras"/>
    <property type="match status" value="1"/>
</dbReference>
<dbReference type="Pfam" id="PF22628">
    <property type="entry name" value="zf-CCCH_10"/>
    <property type="match status" value="2"/>
</dbReference>
<evidence type="ECO:0000256" key="11">
    <source>
        <dbReference type="ARBA" id="ARBA00023187"/>
    </source>
</evidence>
<evidence type="ECO:0000256" key="4">
    <source>
        <dbReference type="ARBA" id="ARBA00022664"/>
    </source>
</evidence>
<evidence type="ECO:0000256" key="14">
    <source>
        <dbReference type="PROSITE-ProRule" id="PRU00723"/>
    </source>
</evidence>
<comment type="similarity">
    <text evidence="13">Belongs to the muscleblind family.</text>
</comment>
<keyword evidence="9 14" id="KW-0862">Zinc</keyword>
<feature type="domain" description="C3H1-type" evidence="15">
    <location>
        <begin position="265"/>
        <end position="291"/>
    </location>
</feature>
<evidence type="ECO:0000256" key="13">
    <source>
        <dbReference type="ARBA" id="ARBA00038226"/>
    </source>
</evidence>
<dbReference type="FunFam" id="3.40.50.300:FF:002500">
    <property type="entry name" value="Ras-related protein Rap-2a"/>
    <property type="match status" value="1"/>
</dbReference>
<evidence type="ECO:0000256" key="7">
    <source>
        <dbReference type="ARBA" id="ARBA00022741"/>
    </source>
</evidence>
<evidence type="ECO:0000256" key="5">
    <source>
        <dbReference type="ARBA" id="ARBA00022723"/>
    </source>
</evidence>
<keyword evidence="10" id="KW-0694">RNA-binding</keyword>
<dbReference type="Gene3D" id="3.40.50.300">
    <property type="entry name" value="P-loop containing nucleotide triphosphate hydrolases"/>
    <property type="match status" value="1"/>
</dbReference>
<dbReference type="GO" id="GO:0008270">
    <property type="term" value="F:zinc ion binding"/>
    <property type="evidence" value="ECO:0007669"/>
    <property type="project" value="UniProtKB-KW"/>
</dbReference>
<evidence type="ECO:0000313" key="16">
    <source>
        <dbReference type="EMBL" id="CAG5932738.1"/>
    </source>
</evidence>
<dbReference type="SMART" id="SM00174">
    <property type="entry name" value="RHO"/>
    <property type="match status" value="1"/>
</dbReference>
<dbReference type="SUPFAM" id="SSF52540">
    <property type="entry name" value="P-loop containing nucleoside triphosphate hydrolases"/>
    <property type="match status" value="1"/>
</dbReference>
<dbReference type="GO" id="GO:0006397">
    <property type="term" value="P:mRNA processing"/>
    <property type="evidence" value="ECO:0007669"/>
    <property type="project" value="UniProtKB-KW"/>
</dbReference>
<organism evidence="16 17">
    <name type="scientific">Menidia menidia</name>
    <name type="common">Atlantic silverside</name>
    <dbReference type="NCBI Taxonomy" id="238744"/>
    <lineage>
        <taxon>Eukaryota</taxon>
        <taxon>Metazoa</taxon>
        <taxon>Chordata</taxon>
        <taxon>Craniata</taxon>
        <taxon>Vertebrata</taxon>
        <taxon>Euteleostomi</taxon>
        <taxon>Actinopterygii</taxon>
        <taxon>Neopterygii</taxon>
        <taxon>Teleostei</taxon>
        <taxon>Neoteleostei</taxon>
        <taxon>Acanthomorphata</taxon>
        <taxon>Ovalentaria</taxon>
        <taxon>Atherinomorphae</taxon>
        <taxon>Atheriniformes</taxon>
        <taxon>Atherinopsidae</taxon>
        <taxon>Menidiinae</taxon>
        <taxon>Menidia</taxon>
    </lineage>
</organism>
<sequence>MALNIASIRDTKWLTLEVCRQFQRGTCSRSDEECKFAHPPKSCQVENGRVIACFDSLKGAVVMLCFPTDSVWDAVQSSASAPASHAESHPPTQFLLLRYTCLRTLSQGRGGTRHTDKNCKYLHPPAHLKTQLEINGRNNLIQQKTAAAMLAQQMQFMIPGTTMQPVTFPVSQGLGSSAGLSYAPYLTPMSHSMGLVPTDILPSTPVIVPGSPPVSVTTGSSSNQKLLRTDKLEVCREFQRGNCARGETDCRFAHPSDSPMIDTSDNTVTVCMDYIKSRCSREKCKYFHPPAHLQAKIKAAQHQANQTAVAAQAAATAAAMAFPHGVLQPLPKRQALEKSNGASSLFNPSVLHYQQALANAQLQQPAFFPTDHPEVSMGKRMECHEAALGNPKQPLCKYYLASPIELYLLYINSLVFVLDSLAAEHVTFSQPLSSSSSSSSSSLSSSLFAHGTNHPPYPPGNSTIHPVDALTPEAWIPSPAVWLRFARRRLIALWMPLERCPFEIAWESAMREYKVVVLGSGGVGKSALTVQFVTGTFIEKYDPTIEDFYRKEIEVDSSPSVLEILDTAGTEQFASMRDLYIRNGQGFILVYSLVNQQSFQDIKPMRDQIIRVKR</sequence>
<dbReference type="SMART" id="SM00175">
    <property type="entry name" value="RAB"/>
    <property type="match status" value="1"/>
</dbReference>
<dbReference type="NCBIfam" id="TIGR00231">
    <property type="entry name" value="small_GTP"/>
    <property type="match status" value="1"/>
</dbReference>
<evidence type="ECO:0000256" key="10">
    <source>
        <dbReference type="ARBA" id="ARBA00022884"/>
    </source>
</evidence>
<feature type="zinc finger region" description="C3H1-type" evidence="14">
    <location>
        <begin position="229"/>
        <end position="257"/>
    </location>
</feature>
<dbReference type="Pfam" id="PF00642">
    <property type="entry name" value="zf-CCCH"/>
    <property type="match status" value="1"/>
</dbReference>
<dbReference type="SMART" id="SM00173">
    <property type="entry name" value="RAS"/>
    <property type="match status" value="1"/>
</dbReference>
<dbReference type="GO" id="GO:0008380">
    <property type="term" value="P:RNA splicing"/>
    <property type="evidence" value="ECO:0007669"/>
    <property type="project" value="UniProtKB-KW"/>
</dbReference>
<keyword evidence="3" id="KW-0963">Cytoplasm</keyword>
<keyword evidence="6" id="KW-0677">Repeat</keyword>
<dbReference type="PANTHER" id="PTHR12675:SF4">
    <property type="entry name" value="MUSCLEBLIND-LIKE PROTEIN 2"/>
    <property type="match status" value="1"/>
</dbReference>
<dbReference type="GO" id="GO:0003924">
    <property type="term" value="F:GTPase activity"/>
    <property type="evidence" value="ECO:0007669"/>
    <property type="project" value="InterPro"/>
</dbReference>
<keyword evidence="7" id="KW-0547">Nucleotide-binding</keyword>
<keyword evidence="4" id="KW-0507">mRNA processing</keyword>
<feature type="zinc finger region" description="C3H1-type" evidence="14">
    <location>
        <begin position="265"/>
        <end position="291"/>
    </location>
</feature>
<evidence type="ECO:0000256" key="3">
    <source>
        <dbReference type="ARBA" id="ARBA00022490"/>
    </source>
</evidence>
<dbReference type="FunFam" id="3.30.1370.210:FF:000014">
    <property type="entry name" value="Muscleblind-like protein 1"/>
    <property type="match status" value="1"/>
</dbReference>
<feature type="domain" description="C3H1-type" evidence="15">
    <location>
        <begin position="229"/>
        <end position="257"/>
    </location>
</feature>